<accession>A0A4C1VHC4</accession>
<proteinExistence type="predicted"/>
<sequence>MQAEEIEMTPRKRRTLRSSVFCTWLLTVPEQIQTEELAVRTAQLDTMRRIRGSRLASAAYKTTALADNRLSDGSVEIQFGCCPIENQKPLQFSHF</sequence>
<evidence type="ECO:0000313" key="2">
    <source>
        <dbReference type="Proteomes" id="UP000299102"/>
    </source>
</evidence>
<protein>
    <submittedName>
        <fullName evidence="1">Uncharacterized protein</fullName>
    </submittedName>
</protein>
<evidence type="ECO:0000313" key="1">
    <source>
        <dbReference type="EMBL" id="GBP37145.1"/>
    </source>
</evidence>
<keyword evidence="2" id="KW-1185">Reference proteome</keyword>
<dbReference type="Proteomes" id="UP000299102">
    <property type="component" value="Unassembled WGS sequence"/>
</dbReference>
<dbReference type="AlphaFoldDB" id="A0A4C1VHC4"/>
<reference evidence="1 2" key="1">
    <citation type="journal article" date="2019" name="Commun. Biol.">
        <title>The bagworm genome reveals a unique fibroin gene that provides high tensile strength.</title>
        <authorList>
            <person name="Kono N."/>
            <person name="Nakamura H."/>
            <person name="Ohtoshi R."/>
            <person name="Tomita M."/>
            <person name="Numata K."/>
            <person name="Arakawa K."/>
        </authorList>
    </citation>
    <scope>NUCLEOTIDE SEQUENCE [LARGE SCALE GENOMIC DNA]</scope>
</reference>
<name>A0A4C1VHC4_EUMVA</name>
<dbReference type="EMBL" id="BGZK01000329">
    <property type="protein sequence ID" value="GBP37145.1"/>
    <property type="molecule type" value="Genomic_DNA"/>
</dbReference>
<comment type="caution">
    <text evidence="1">The sequence shown here is derived from an EMBL/GenBank/DDBJ whole genome shotgun (WGS) entry which is preliminary data.</text>
</comment>
<organism evidence="1 2">
    <name type="scientific">Eumeta variegata</name>
    <name type="common">Bagworm moth</name>
    <name type="synonym">Eumeta japonica</name>
    <dbReference type="NCBI Taxonomy" id="151549"/>
    <lineage>
        <taxon>Eukaryota</taxon>
        <taxon>Metazoa</taxon>
        <taxon>Ecdysozoa</taxon>
        <taxon>Arthropoda</taxon>
        <taxon>Hexapoda</taxon>
        <taxon>Insecta</taxon>
        <taxon>Pterygota</taxon>
        <taxon>Neoptera</taxon>
        <taxon>Endopterygota</taxon>
        <taxon>Lepidoptera</taxon>
        <taxon>Glossata</taxon>
        <taxon>Ditrysia</taxon>
        <taxon>Tineoidea</taxon>
        <taxon>Psychidae</taxon>
        <taxon>Oiketicinae</taxon>
        <taxon>Eumeta</taxon>
    </lineage>
</organism>
<gene>
    <name evidence="1" type="ORF">EVAR_24277_1</name>
</gene>